<dbReference type="PANTHER" id="PTHR10110">
    <property type="entry name" value="SODIUM/HYDROGEN EXCHANGER"/>
    <property type="match status" value="1"/>
</dbReference>
<feature type="coiled-coil region" evidence="15">
    <location>
        <begin position="595"/>
        <end position="622"/>
    </location>
</feature>
<evidence type="ECO:0000313" key="21">
    <source>
        <dbReference type="Ensembl" id="ENSSFAP00005044655.1"/>
    </source>
</evidence>
<keyword evidence="10 14" id="KW-0406">Ion transport</keyword>
<evidence type="ECO:0000256" key="13">
    <source>
        <dbReference type="ARBA" id="ARBA00023201"/>
    </source>
</evidence>
<feature type="transmembrane region" description="Helical" evidence="17">
    <location>
        <begin position="424"/>
        <end position="445"/>
    </location>
</feature>
<evidence type="ECO:0000256" key="7">
    <source>
        <dbReference type="ARBA" id="ARBA00022692"/>
    </source>
</evidence>
<evidence type="ECO:0000256" key="14">
    <source>
        <dbReference type="RuleBase" id="RU003722"/>
    </source>
</evidence>
<dbReference type="GO" id="GO:0098719">
    <property type="term" value="P:sodium ion import across plasma membrane"/>
    <property type="evidence" value="ECO:0007669"/>
    <property type="project" value="TreeGrafter"/>
</dbReference>
<dbReference type="NCBIfam" id="TIGR00840">
    <property type="entry name" value="b_cpa1"/>
    <property type="match status" value="1"/>
</dbReference>
<evidence type="ECO:0000259" key="19">
    <source>
        <dbReference type="Pfam" id="PF00999"/>
    </source>
</evidence>
<keyword evidence="7 14" id="KW-0812">Transmembrane</keyword>
<organism evidence="21 22">
    <name type="scientific">Salarias fasciatus</name>
    <name type="common">Jewelled blenny</name>
    <name type="synonym">Blennius fasciatus</name>
    <dbReference type="NCBI Taxonomy" id="181472"/>
    <lineage>
        <taxon>Eukaryota</taxon>
        <taxon>Metazoa</taxon>
        <taxon>Chordata</taxon>
        <taxon>Craniata</taxon>
        <taxon>Vertebrata</taxon>
        <taxon>Euteleostomi</taxon>
        <taxon>Actinopterygii</taxon>
        <taxon>Neopterygii</taxon>
        <taxon>Teleostei</taxon>
        <taxon>Neoteleostei</taxon>
        <taxon>Acanthomorphata</taxon>
        <taxon>Ovalentaria</taxon>
        <taxon>Blenniimorphae</taxon>
        <taxon>Blenniiformes</taxon>
        <taxon>Blennioidei</taxon>
        <taxon>Blenniidae</taxon>
        <taxon>Salariinae</taxon>
        <taxon>Salarias</taxon>
    </lineage>
</organism>
<dbReference type="InterPro" id="IPR004709">
    <property type="entry name" value="NaH_exchanger"/>
</dbReference>
<dbReference type="InterPro" id="IPR006153">
    <property type="entry name" value="Cation/H_exchanger_TM"/>
</dbReference>
<feature type="transmembrane region" description="Helical" evidence="17">
    <location>
        <begin position="267"/>
        <end position="290"/>
    </location>
</feature>
<dbReference type="Gene3D" id="6.10.250.2020">
    <property type="match status" value="1"/>
</dbReference>
<dbReference type="GO" id="GO:0016323">
    <property type="term" value="C:basolateral plasma membrane"/>
    <property type="evidence" value="ECO:0007669"/>
    <property type="project" value="UniProtKB-SubCell"/>
</dbReference>
<comment type="subcellular location">
    <subcellularLocation>
        <location evidence="1">Basolateral cell membrane</location>
        <topology evidence="1">Multi-pass membrane protein</topology>
    </subcellularLocation>
</comment>
<dbReference type="InterPro" id="IPR032103">
    <property type="entry name" value="NHE_CaM-bd"/>
</dbReference>
<evidence type="ECO:0000256" key="3">
    <source>
        <dbReference type="ARBA" id="ARBA00022448"/>
    </source>
</evidence>
<feature type="transmembrane region" description="Helical" evidence="17">
    <location>
        <begin position="164"/>
        <end position="186"/>
    </location>
</feature>
<keyword evidence="9" id="KW-0915">Sodium</keyword>
<dbReference type="Gene3D" id="6.10.140.1330">
    <property type="match status" value="1"/>
</dbReference>
<feature type="transmembrane region" description="Helical" evidence="17">
    <location>
        <begin position="111"/>
        <end position="130"/>
    </location>
</feature>
<dbReference type="Proteomes" id="UP000472267">
    <property type="component" value="Chromosome 22"/>
</dbReference>
<evidence type="ECO:0000256" key="15">
    <source>
        <dbReference type="SAM" id="Coils"/>
    </source>
</evidence>
<dbReference type="InterPro" id="IPR001970">
    <property type="entry name" value="NHE-1-like"/>
</dbReference>
<evidence type="ECO:0000256" key="11">
    <source>
        <dbReference type="ARBA" id="ARBA00023136"/>
    </source>
</evidence>
<evidence type="ECO:0000256" key="10">
    <source>
        <dbReference type="ARBA" id="ARBA00023065"/>
    </source>
</evidence>
<evidence type="ECO:0000256" key="12">
    <source>
        <dbReference type="ARBA" id="ARBA00023180"/>
    </source>
</evidence>
<evidence type="ECO:0000256" key="9">
    <source>
        <dbReference type="ARBA" id="ARBA00023053"/>
    </source>
</evidence>
<feature type="transmembrane region" description="Helical" evidence="17">
    <location>
        <begin position="390"/>
        <end position="412"/>
    </location>
</feature>
<comment type="similarity">
    <text evidence="2 14">Belongs to the monovalent cation:proton antiporter 1 (CPA1) transporter (TC 2.A.36) family.</text>
</comment>
<feature type="transmembrane region" description="Helical" evidence="17">
    <location>
        <begin position="198"/>
        <end position="220"/>
    </location>
</feature>
<feature type="transmembrane region" description="Helical" evidence="17">
    <location>
        <begin position="232"/>
        <end position="252"/>
    </location>
</feature>
<feature type="transmembrane region" description="Helical" evidence="17">
    <location>
        <begin position="136"/>
        <end position="152"/>
    </location>
</feature>
<evidence type="ECO:0000256" key="17">
    <source>
        <dbReference type="SAM" id="Phobius"/>
    </source>
</evidence>
<reference evidence="21" key="3">
    <citation type="submission" date="2025-09" db="UniProtKB">
        <authorList>
            <consortium name="Ensembl"/>
        </authorList>
    </citation>
    <scope>IDENTIFICATION</scope>
</reference>
<feature type="transmembrane region" description="Helical" evidence="17">
    <location>
        <begin position="325"/>
        <end position="342"/>
    </location>
</feature>
<feature type="chain" id="PRO_5025397831" description="Sodium/hydrogen exchanger" evidence="18">
    <location>
        <begin position="32"/>
        <end position="758"/>
    </location>
</feature>
<evidence type="ECO:0000256" key="4">
    <source>
        <dbReference type="ARBA" id="ARBA00022449"/>
    </source>
</evidence>
<feature type="transmembrane region" description="Helical" evidence="17">
    <location>
        <begin position="363"/>
        <end position="384"/>
    </location>
</feature>
<protein>
    <recommendedName>
        <fullName evidence="14">Sodium/hydrogen exchanger</fullName>
    </recommendedName>
</protein>
<feature type="transmembrane region" description="Helical" evidence="17">
    <location>
        <begin position="87"/>
        <end position="104"/>
    </location>
</feature>
<accession>A0A672IV16</accession>
<evidence type="ECO:0000256" key="8">
    <source>
        <dbReference type="ARBA" id="ARBA00022989"/>
    </source>
</evidence>
<keyword evidence="6" id="KW-0597">Phosphoprotein</keyword>
<dbReference type="PRINTS" id="PR01085">
    <property type="entry name" value="NAHEXCHNGR1"/>
</dbReference>
<evidence type="ECO:0000259" key="20">
    <source>
        <dbReference type="Pfam" id="PF16644"/>
    </source>
</evidence>
<sequence length="758" mass="85176">AALREMAGLRPRPRLAAACCAVLLLFVSAAASVSSRDDAAGVEGDSWENPARSTHEDPHHRTNSTVHKKAFPVLSFNFDHVRKPFEISLWILLALLMKLGFHIIPRVSHIVPESCLLIVVGLLVGGVIKALDEKLFFLYLLPPIILDAGYFLPIRPFTENMGTILVFAVVGTLWNAFFIGGMMYAVCQIEVAQLGDVDLLSCLLFGSIISAVDPVAVLAVFEEIHINELLHILVFGESLLNDAVTVVLYHLFEEFSQEGTVTVVDALLGVVCFFVVSLGGILVGVIYGVLGAFTSRFTSHTRVIEPLFVFLYSYMAYLSAEVFHLSGIMSLIACGVVMRPYVEANISHKSYTTIKYFMKMWSSVSETLIFIFLGVSTVAGPHVWNWTFVIFTVFLCLVSRVLGVIGLTYIINKFRIVKLTKKDQFIVAYGGLRGAIAFSLGFLLTDNQMKTMFLTAIITVIFFTVFVQGMTIRPLVELLAVKKKKESRRSINEEIHTQFLDHLLTGIEDICGHYGHHHWKDKLNRFNKTYMKKWLIAGDRSTEPQLISFYNKLEMKQAMMLAESGSSAKLPSLVAMQNIQPKEPVRRRVIPSISKSREEEIRKMLRANLQKTRQRLRSYSRHDLMIDPFEEDMSEVRFRKQRVEMERRMSHYLTVPANRQETPPVRKVGFETGLLSNLLIILNFNEKAICCLGPSSPSPPAALRLLDQSPPTPGRSGSVRVESESAQRAAEADDQEEQLTMMRFLSDPGPNEEEERDG</sequence>
<dbReference type="GO" id="GO:0015386">
    <property type="term" value="F:potassium:proton antiporter activity"/>
    <property type="evidence" value="ECO:0007669"/>
    <property type="project" value="TreeGrafter"/>
</dbReference>
<keyword evidence="5" id="KW-1003">Cell membrane</keyword>
<dbReference type="PANTHER" id="PTHR10110:SF192">
    <property type="entry name" value="SODIUM_HYDROGEN EXCHANGER"/>
    <property type="match status" value="1"/>
</dbReference>
<dbReference type="Pfam" id="PF00999">
    <property type="entry name" value="Na_H_Exchanger"/>
    <property type="match status" value="1"/>
</dbReference>
<keyword evidence="15" id="KW-0175">Coiled coil</keyword>
<evidence type="ECO:0000256" key="18">
    <source>
        <dbReference type="SAM" id="SignalP"/>
    </source>
</evidence>
<dbReference type="InterPro" id="IPR018422">
    <property type="entry name" value="Cation/H_exchanger_CPA1"/>
</dbReference>
<dbReference type="PRINTS" id="PR01084">
    <property type="entry name" value="NAHEXCHNGR"/>
</dbReference>
<evidence type="ECO:0000256" key="1">
    <source>
        <dbReference type="ARBA" id="ARBA00004554"/>
    </source>
</evidence>
<name>A0A672IV16_SALFA</name>
<keyword evidence="22" id="KW-1185">Reference proteome</keyword>
<keyword evidence="4 14" id="KW-0050">Antiport</keyword>
<evidence type="ECO:0000256" key="2">
    <source>
        <dbReference type="ARBA" id="ARBA00007367"/>
    </source>
</evidence>
<dbReference type="Gene3D" id="6.10.250.1040">
    <property type="match status" value="1"/>
</dbReference>
<feature type="transmembrane region" description="Helical" evidence="17">
    <location>
        <begin position="451"/>
        <end position="476"/>
    </location>
</feature>
<evidence type="ECO:0000256" key="6">
    <source>
        <dbReference type="ARBA" id="ARBA00022553"/>
    </source>
</evidence>
<reference evidence="21" key="1">
    <citation type="submission" date="2019-06" db="EMBL/GenBank/DDBJ databases">
        <authorList>
            <consortium name="Wellcome Sanger Institute Data Sharing"/>
        </authorList>
    </citation>
    <scope>NUCLEOTIDE SEQUENCE [LARGE SCALE GENOMIC DNA]</scope>
</reference>
<evidence type="ECO:0000313" key="22">
    <source>
        <dbReference type="Proteomes" id="UP000472267"/>
    </source>
</evidence>
<keyword evidence="11 17" id="KW-0472">Membrane</keyword>
<keyword evidence="8 17" id="KW-1133">Transmembrane helix</keyword>
<feature type="signal peptide" evidence="18">
    <location>
        <begin position="1"/>
        <end position="31"/>
    </location>
</feature>
<evidence type="ECO:0000256" key="16">
    <source>
        <dbReference type="SAM" id="MobiDB-lite"/>
    </source>
</evidence>
<keyword evidence="13 14" id="KW-0739">Sodium transport</keyword>
<keyword evidence="12" id="KW-0325">Glycoprotein</keyword>
<dbReference type="AlphaFoldDB" id="A0A672IV16"/>
<dbReference type="Ensembl" id="ENSSFAT00005046224.1">
    <property type="protein sequence ID" value="ENSSFAP00005044655.1"/>
    <property type="gene ID" value="ENSSFAG00005021901.1"/>
</dbReference>
<dbReference type="GO" id="GO:0051453">
    <property type="term" value="P:regulation of intracellular pH"/>
    <property type="evidence" value="ECO:0007669"/>
    <property type="project" value="TreeGrafter"/>
</dbReference>
<proteinExistence type="inferred from homology"/>
<reference evidence="21" key="2">
    <citation type="submission" date="2025-08" db="UniProtKB">
        <authorList>
            <consortium name="Ensembl"/>
        </authorList>
    </citation>
    <scope>IDENTIFICATION</scope>
</reference>
<keyword evidence="18" id="KW-0732">Signal</keyword>
<feature type="region of interest" description="Disordered" evidence="16">
    <location>
        <begin position="39"/>
        <end position="63"/>
    </location>
</feature>
<feature type="region of interest" description="Disordered" evidence="16">
    <location>
        <begin position="701"/>
        <end position="758"/>
    </location>
</feature>
<dbReference type="GO" id="GO:0015385">
    <property type="term" value="F:sodium:proton antiporter activity"/>
    <property type="evidence" value="ECO:0007669"/>
    <property type="project" value="InterPro"/>
</dbReference>
<feature type="domain" description="Sodium/hydrogen exchanger regulatory region" evidence="20">
    <location>
        <begin position="570"/>
        <end position="654"/>
    </location>
</feature>
<dbReference type="Pfam" id="PF16644">
    <property type="entry name" value="NEXCaM_BD"/>
    <property type="match status" value="1"/>
</dbReference>
<gene>
    <name evidence="21" type="primary">LOC115409672</name>
</gene>
<keyword evidence="3 14" id="KW-0813">Transport</keyword>
<evidence type="ECO:0000256" key="5">
    <source>
        <dbReference type="ARBA" id="ARBA00022475"/>
    </source>
</evidence>
<feature type="domain" description="Cation/H+ exchanger transmembrane" evidence="19">
    <location>
        <begin position="91"/>
        <end position="477"/>
    </location>
</feature>